<evidence type="ECO:0000313" key="2">
    <source>
        <dbReference type="Proteomes" id="UP000256869"/>
    </source>
</evidence>
<dbReference type="EMBL" id="QRDY01000021">
    <property type="protein sequence ID" value="RED54816.1"/>
    <property type="molecule type" value="Genomic_DNA"/>
</dbReference>
<dbReference type="Proteomes" id="UP000256869">
    <property type="component" value="Unassembled WGS sequence"/>
</dbReference>
<accession>A0A3D9I0Y8</accession>
<comment type="caution">
    <text evidence="1">The sequence shown here is derived from an EMBL/GenBank/DDBJ whole genome shotgun (WGS) entry which is preliminary data.</text>
</comment>
<reference evidence="1 2" key="1">
    <citation type="submission" date="2018-07" db="EMBL/GenBank/DDBJ databases">
        <title>Genomic Encyclopedia of Type Strains, Phase III (KMG-III): the genomes of soil and plant-associated and newly described type strains.</title>
        <authorList>
            <person name="Whitman W."/>
        </authorList>
    </citation>
    <scope>NUCLEOTIDE SEQUENCE [LARGE SCALE GENOMIC DNA]</scope>
    <source>
        <strain evidence="1 2">CECT 8236</strain>
    </source>
</reference>
<name>A0A3D9I0Y8_9BACL</name>
<organism evidence="1 2">
    <name type="scientific">Cohnella lupini</name>
    <dbReference type="NCBI Taxonomy" id="1294267"/>
    <lineage>
        <taxon>Bacteria</taxon>
        <taxon>Bacillati</taxon>
        <taxon>Bacillota</taxon>
        <taxon>Bacilli</taxon>
        <taxon>Bacillales</taxon>
        <taxon>Paenibacillaceae</taxon>
        <taxon>Cohnella</taxon>
    </lineage>
</organism>
<sequence>MEELLTLSYNFGEPIDVLINGHNVTGIVEDLDEQQVKLSGEWYQLRDVTYNVH</sequence>
<dbReference type="AlphaFoldDB" id="A0A3D9I0Y8"/>
<protein>
    <submittedName>
        <fullName evidence="1">Uncharacterized protein</fullName>
    </submittedName>
</protein>
<proteinExistence type="predicted"/>
<gene>
    <name evidence="1" type="ORF">DFP95_12172</name>
</gene>
<keyword evidence="2" id="KW-1185">Reference proteome</keyword>
<evidence type="ECO:0000313" key="1">
    <source>
        <dbReference type="EMBL" id="RED54816.1"/>
    </source>
</evidence>
<dbReference type="RefSeq" id="WP_181907581.1">
    <property type="nucleotide sequence ID" value="NZ_QRDY01000021.1"/>
</dbReference>